<dbReference type="SUPFAM" id="SSF51735">
    <property type="entry name" value="NAD(P)-binding Rossmann-fold domains"/>
    <property type="match status" value="1"/>
</dbReference>
<dbReference type="Gene3D" id="3.40.50.720">
    <property type="entry name" value="NAD(P)-binding Rossmann-like Domain"/>
    <property type="match status" value="1"/>
</dbReference>
<name>A0A4Y5YXP9_9GAMM</name>
<dbReference type="OrthoDB" id="9798669at2"/>
<proteinExistence type="predicted"/>
<dbReference type="KEGG" id="lpy:FIV34_00335"/>
<dbReference type="PANTHER" id="PTHR43162">
    <property type="match status" value="1"/>
</dbReference>
<dbReference type="Pfam" id="PF05368">
    <property type="entry name" value="NmrA"/>
    <property type="match status" value="1"/>
</dbReference>
<dbReference type="InterPro" id="IPR008030">
    <property type="entry name" value="NmrA-like"/>
</dbReference>
<dbReference type="InterPro" id="IPR051604">
    <property type="entry name" value="Ergot_Alk_Oxidoreductase"/>
</dbReference>
<evidence type="ECO:0000313" key="2">
    <source>
        <dbReference type="EMBL" id="QDE37752.1"/>
    </source>
</evidence>
<dbReference type="RefSeq" id="WP_139978533.1">
    <property type="nucleotide sequence ID" value="NZ_CP041046.1"/>
</dbReference>
<sequence length="284" mass="30080">MYAITGLTGQVGGSLADALFAAGQPVRAVVRDAARAAPFAARGADVALAGFGDTAALTRAFEGAEAVFILLPPQFDPAPDFLTSADPAITSIHDALLAARPDRVVALSTIGADATQENLLSRLGRMEQVLSRLPMPVTFLRAGWFIENAQWDIASAREHGVIDSYLAPLDRKIAMVATKDVGETAARLLTERSEGVRIVELEGPERVSPNDIAAALTKALGTDVRARVVPRDTWEARFSSEGMKNPTPRMRMIDGFNEGWIDFGAGATRGTTGLEAAIAALVAR</sequence>
<feature type="domain" description="NmrA-like" evidence="1">
    <location>
        <begin position="3"/>
        <end position="234"/>
    </location>
</feature>
<evidence type="ECO:0000259" key="1">
    <source>
        <dbReference type="Pfam" id="PF05368"/>
    </source>
</evidence>
<gene>
    <name evidence="2" type="ORF">FIV34_00335</name>
</gene>
<evidence type="ECO:0000313" key="3">
    <source>
        <dbReference type="Proteomes" id="UP000316093"/>
    </source>
</evidence>
<dbReference type="Proteomes" id="UP000316093">
    <property type="component" value="Chromosome"/>
</dbReference>
<dbReference type="InterPro" id="IPR036291">
    <property type="entry name" value="NAD(P)-bd_dom_sf"/>
</dbReference>
<protein>
    <submittedName>
        <fullName evidence="2">NmrA family transcriptional regulator</fullName>
    </submittedName>
</protein>
<dbReference type="EMBL" id="CP041046">
    <property type="protein sequence ID" value="QDE37752.1"/>
    <property type="molecule type" value="Genomic_DNA"/>
</dbReference>
<keyword evidence="3" id="KW-1185">Reference proteome</keyword>
<dbReference type="Gene3D" id="3.90.25.10">
    <property type="entry name" value="UDP-galactose 4-epimerase, domain 1"/>
    <property type="match status" value="1"/>
</dbReference>
<organism evidence="2 3">
    <name type="scientific">Luteibacter pinisoli</name>
    <dbReference type="NCBI Taxonomy" id="2589080"/>
    <lineage>
        <taxon>Bacteria</taxon>
        <taxon>Pseudomonadati</taxon>
        <taxon>Pseudomonadota</taxon>
        <taxon>Gammaproteobacteria</taxon>
        <taxon>Lysobacterales</taxon>
        <taxon>Rhodanobacteraceae</taxon>
        <taxon>Luteibacter</taxon>
    </lineage>
</organism>
<dbReference type="AlphaFoldDB" id="A0A4Y5YXP9"/>
<reference evidence="2 3" key="1">
    <citation type="submission" date="2019-06" db="EMBL/GenBank/DDBJ databases">
        <title>A complete genome sequence for Luteibacter pinisoli MAH-14.</title>
        <authorList>
            <person name="Baltrus D.A."/>
        </authorList>
    </citation>
    <scope>NUCLEOTIDE SEQUENCE [LARGE SCALE GENOMIC DNA]</scope>
    <source>
        <strain evidence="2 3">MAH-14</strain>
    </source>
</reference>
<accession>A0A4Y5YXP9</accession>
<dbReference type="PANTHER" id="PTHR43162:SF1">
    <property type="entry name" value="PRESTALK A DIFFERENTIATION PROTEIN A"/>
    <property type="match status" value="1"/>
</dbReference>